<dbReference type="SUPFAM" id="SSF53187">
    <property type="entry name" value="Zn-dependent exopeptidases"/>
    <property type="match status" value="1"/>
</dbReference>
<evidence type="ECO:0000256" key="6">
    <source>
        <dbReference type="ARBA" id="ARBA00022833"/>
    </source>
</evidence>
<keyword evidence="4" id="KW-0479">Metal-binding</keyword>
<evidence type="ECO:0000313" key="19">
    <source>
        <dbReference type="Proteomes" id="UP000263014"/>
    </source>
</evidence>
<dbReference type="PIRSF" id="PIRSF016599">
    <property type="entry name" value="Xaa-His_dipept"/>
    <property type="match status" value="1"/>
</dbReference>
<gene>
    <name evidence="18" type="primary">pepD</name>
    <name evidence="18" type="ORF">DXD79_29895</name>
</gene>
<dbReference type="InterPro" id="IPR001160">
    <property type="entry name" value="Peptidase_M20C"/>
</dbReference>
<dbReference type="GO" id="GO:0070573">
    <property type="term" value="F:metallodipeptidase activity"/>
    <property type="evidence" value="ECO:0007669"/>
    <property type="project" value="TreeGrafter"/>
</dbReference>
<dbReference type="GO" id="GO:0005829">
    <property type="term" value="C:cytosol"/>
    <property type="evidence" value="ECO:0007669"/>
    <property type="project" value="TreeGrafter"/>
</dbReference>
<evidence type="ECO:0000256" key="4">
    <source>
        <dbReference type="ARBA" id="ARBA00022723"/>
    </source>
</evidence>
<evidence type="ECO:0000256" key="8">
    <source>
        <dbReference type="ARBA" id="ARBA00023285"/>
    </source>
</evidence>
<dbReference type="Gene3D" id="3.40.630.10">
    <property type="entry name" value="Zn peptidases"/>
    <property type="match status" value="2"/>
</dbReference>
<evidence type="ECO:0000256" key="14">
    <source>
        <dbReference type="ARBA" id="ARBA00075285"/>
    </source>
</evidence>
<evidence type="ECO:0000256" key="17">
    <source>
        <dbReference type="ARBA" id="ARBA00078074"/>
    </source>
</evidence>
<dbReference type="InterPro" id="IPR002933">
    <property type="entry name" value="Peptidase_M20"/>
</dbReference>
<sequence>MLRLWRGNGMEFDITKPHCYYFNEICKIPHGSENEKQLSDWIVQFAVKHKLSFVQDEMGNVVVYKAATAGYEDHPGVIIQAHIDMVCEKIPESSHNFLTDPLHLYTEGTHLRAKGTTLGADDGMGAAYMLDILSDEELEHPYLECCFTVQEEIGLYGAMALKPEYFKARRLINLDGAGEYRTYTTLAGSRNMTIEKKLPMAPVCDQGYCLSISGLLGGRSGDDIGKERANAGKLAGRMLFHFLQEGISFRLADMMAGAKKSGIASEAVVLFTSKSPRKDLDRVLNNVKRAISEEYEFSDPGIQITLSKRAVAMAATETESRELALLLYLLPYGVFARFLPLDGLPSWSANIGSVSVEAEKAVILYASRSPFESCMDEAEHAAALLCEKTNAEMTRKNDYYGYRYLKDSPLRDIMDRVFFKEYGILLNHVAAHGGNECGAFKHMFPDMDIVTSGAIYAGHHTPDEYLDLESFDRSIHFLKALIRQL</sequence>
<comment type="catalytic activity">
    <reaction evidence="9">
        <text>Hydrolysis of dipeptides, preferentially hydrophobic dipeptides including prolyl amino acids.</text>
        <dbReference type="EC" id="3.4.13.18"/>
    </reaction>
</comment>
<dbReference type="AlphaFoldDB" id="A0A374NZT7"/>
<name>A0A374NZT7_9FIRM</name>
<comment type="caution">
    <text evidence="18">The sequence shown here is derived from an EMBL/GenBank/DDBJ whole genome shotgun (WGS) entry which is preliminary data.</text>
</comment>
<organism evidence="18 19">
    <name type="scientific">Hungatella hathewayi</name>
    <dbReference type="NCBI Taxonomy" id="154046"/>
    <lineage>
        <taxon>Bacteria</taxon>
        <taxon>Bacillati</taxon>
        <taxon>Bacillota</taxon>
        <taxon>Clostridia</taxon>
        <taxon>Lachnospirales</taxon>
        <taxon>Lachnospiraceae</taxon>
        <taxon>Hungatella</taxon>
    </lineage>
</organism>
<dbReference type="FunFam" id="3.40.630.10:FF:000015">
    <property type="entry name" value="Aminoacyl-histidine dipeptidase PepD"/>
    <property type="match status" value="1"/>
</dbReference>
<evidence type="ECO:0000256" key="3">
    <source>
        <dbReference type="ARBA" id="ARBA00022670"/>
    </source>
</evidence>
<dbReference type="PANTHER" id="PTHR43501">
    <property type="entry name" value="CYTOSOL NON-SPECIFIC DIPEPTIDASE"/>
    <property type="match status" value="1"/>
</dbReference>
<dbReference type="PANTHER" id="PTHR43501:SF1">
    <property type="entry name" value="CYTOSOL NON-SPECIFIC DIPEPTIDASE"/>
    <property type="match status" value="1"/>
</dbReference>
<keyword evidence="6" id="KW-0862">Zinc</keyword>
<evidence type="ECO:0000256" key="5">
    <source>
        <dbReference type="ARBA" id="ARBA00022801"/>
    </source>
</evidence>
<comment type="cofactor">
    <cofactor evidence="1">
        <name>Co(2+)</name>
        <dbReference type="ChEBI" id="CHEBI:48828"/>
    </cofactor>
</comment>
<dbReference type="PRINTS" id="PR00934">
    <property type="entry name" value="XHISDIPTASE"/>
</dbReference>
<dbReference type="NCBIfam" id="TIGR01893">
    <property type="entry name" value="aa-his-dipept"/>
    <property type="match status" value="1"/>
</dbReference>
<evidence type="ECO:0000256" key="16">
    <source>
        <dbReference type="ARBA" id="ARBA00077688"/>
    </source>
</evidence>
<dbReference type="Pfam" id="PF01546">
    <property type="entry name" value="Peptidase_M20"/>
    <property type="match status" value="1"/>
</dbReference>
<evidence type="ECO:0000256" key="1">
    <source>
        <dbReference type="ARBA" id="ARBA00001941"/>
    </source>
</evidence>
<reference evidence="18 19" key="1">
    <citation type="submission" date="2018-08" db="EMBL/GenBank/DDBJ databases">
        <title>A genome reference for cultivated species of the human gut microbiota.</title>
        <authorList>
            <person name="Zou Y."/>
            <person name="Xue W."/>
            <person name="Luo G."/>
        </authorList>
    </citation>
    <scope>NUCLEOTIDE SEQUENCE [LARGE SCALE GENOMIC DNA]</scope>
    <source>
        <strain evidence="18 19">TM09-12</strain>
    </source>
</reference>
<comment type="similarity">
    <text evidence="12">Belongs to the peptidase M20C family.</text>
</comment>
<evidence type="ECO:0000256" key="15">
    <source>
        <dbReference type="ARBA" id="ARBA00076004"/>
    </source>
</evidence>
<evidence type="ECO:0000256" key="11">
    <source>
        <dbReference type="ARBA" id="ARBA00044252"/>
    </source>
</evidence>
<evidence type="ECO:0000256" key="9">
    <source>
        <dbReference type="ARBA" id="ARBA00036421"/>
    </source>
</evidence>
<proteinExistence type="inferred from homology"/>
<evidence type="ECO:0000313" key="18">
    <source>
        <dbReference type="EMBL" id="RGI96358.1"/>
    </source>
</evidence>
<evidence type="ECO:0000256" key="10">
    <source>
        <dbReference type="ARBA" id="ARBA00038976"/>
    </source>
</evidence>
<keyword evidence="18" id="KW-0224">Dipeptidase</keyword>
<dbReference type="EC" id="3.4.13.18" evidence="10"/>
<keyword evidence="5 18" id="KW-0378">Hydrolase</keyword>
<dbReference type="GO" id="GO:0046872">
    <property type="term" value="F:metal ion binding"/>
    <property type="evidence" value="ECO:0007669"/>
    <property type="project" value="UniProtKB-KW"/>
</dbReference>
<dbReference type="GO" id="GO:0006508">
    <property type="term" value="P:proteolysis"/>
    <property type="evidence" value="ECO:0007669"/>
    <property type="project" value="UniProtKB-KW"/>
</dbReference>
<dbReference type="EMBL" id="QSON01000024">
    <property type="protein sequence ID" value="RGI96358.1"/>
    <property type="molecule type" value="Genomic_DNA"/>
</dbReference>
<dbReference type="Proteomes" id="UP000263014">
    <property type="component" value="Unassembled WGS sequence"/>
</dbReference>
<keyword evidence="3" id="KW-0645">Protease</keyword>
<keyword evidence="8" id="KW-0170">Cobalt</keyword>
<accession>A0A374NZT7</accession>
<comment type="cofactor">
    <cofactor evidence="2">
        <name>Zn(2+)</name>
        <dbReference type="ChEBI" id="CHEBI:29105"/>
    </cofactor>
</comment>
<evidence type="ECO:0000256" key="2">
    <source>
        <dbReference type="ARBA" id="ARBA00001947"/>
    </source>
</evidence>
<evidence type="ECO:0000256" key="7">
    <source>
        <dbReference type="ARBA" id="ARBA00023049"/>
    </source>
</evidence>
<protein>
    <recommendedName>
        <fullName evidence="13">Cytosol non-specific dipeptidase</fullName>
        <ecNumber evidence="10">3.4.13.18</ecNumber>
    </recommendedName>
    <alternativeName>
        <fullName evidence="16">Aminoacyl-histidine dipeptidase</fullName>
    </alternativeName>
    <alternativeName>
        <fullName evidence="15">Beta-alanyl-histidine dipeptidase</fullName>
    </alternativeName>
    <alternativeName>
        <fullName evidence="14">Carnosinase</fullName>
    </alternativeName>
    <alternativeName>
        <fullName evidence="11">Peptidase D</fullName>
    </alternativeName>
    <alternativeName>
        <fullName evidence="17">Xaa-His dipeptidase</fullName>
    </alternativeName>
</protein>
<keyword evidence="7" id="KW-0482">Metalloprotease</keyword>
<evidence type="ECO:0000256" key="12">
    <source>
        <dbReference type="ARBA" id="ARBA00061423"/>
    </source>
</evidence>
<evidence type="ECO:0000256" key="13">
    <source>
        <dbReference type="ARBA" id="ARBA00071271"/>
    </source>
</evidence>